<evidence type="ECO:0000259" key="2">
    <source>
        <dbReference type="Pfam" id="PF00850"/>
    </source>
</evidence>
<dbReference type="Gene3D" id="3.40.800.20">
    <property type="entry name" value="Histone deacetylase domain"/>
    <property type="match status" value="1"/>
</dbReference>
<dbReference type="Proteomes" id="UP000230423">
    <property type="component" value="Unassembled WGS sequence"/>
</dbReference>
<protein>
    <recommendedName>
        <fullName evidence="2">Histone deacetylase domain-containing protein</fullName>
    </recommendedName>
</protein>
<evidence type="ECO:0000313" key="4">
    <source>
        <dbReference type="Proteomes" id="UP000230423"/>
    </source>
</evidence>
<gene>
    <name evidence="3" type="ORF">TELCIR_09737</name>
</gene>
<dbReference type="GO" id="GO:0000118">
    <property type="term" value="C:histone deacetylase complex"/>
    <property type="evidence" value="ECO:0007669"/>
    <property type="project" value="TreeGrafter"/>
</dbReference>
<dbReference type="InterPro" id="IPR037138">
    <property type="entry name" value="His_deacetylse_dom_sf"/>
</dbReference>
<accession>A0A2G9UDZ9</accession>
<dbReference type="GO" id="GO:0040029">
    <property type="term" value="P:epigenetic regulation of gene expression"/>
    <property type="evidence" value="ECO:0007669"/>
    <property type="project" value="TreeGrafter"/>
</dbReference>
<sequence>IAADAGHAQPVDTVALINDNSFTSFCRTAYTLRLLKKHLTASLDEFKCDLVLYNAGTDSLEDDPLGCLNLSEECIVRRDELVFRLCKEYETPIAMVTSGGYLMSSADVIAKSIRNLHQKELIQLKA</sequence>
<reference evidence="3 4" key="1">
    <citation type="submission" date="2015-09" db="EMBL/GenBank/DDBJ databases">
        <title>Draft genome of the parasitic nematode Teladorsagia circumcincta isolate WARC Sus (inbred).</title>
        <authorList>
            <person name="Mitreva M."/>
        </authorList>
    </citation>
    <scope>NUCLEOTIDE SEQUENCE [LARGE SCALE GENOMIC DNA]</scope>
    <source>
        <strain evidence="3 4">S</strain>
    </source>
</reference>
<evidence type="ECO:0000256" key="1">
    <source>
        <dbReference type="ARBA" id="ARBA00048287"/>
    </source>
</evidence>
<dbReference type="InterPro" id="IPR023696">
    <property type="entry name" value="Ureohydrolase_dom_sf"/>
</dbReference>
<dbReference type="PANTHER" id="PTHR10625">
    <property type="entry name" value="HISTONE DEACETYLASE HDAC1-RELATED"/>
    <property type="match status" value="1"/>
</dbReference>
<comment type="catalytic activity">
    <reaction evidence="1">
        <text>N(6)-acetyl-L-lysyl-[histone] + H2O = L-lysyl-[histone] + acetate</text>
        <dbReference type="Rhea" id="RHEA:58196"/>
        <dbReference type="Rhea" id="RHEA-COMP:9845"/>
        <dbReference type="Rhea" id="RHEA-COMP:11338"/>
        <dbReference type="ChEBI" id="CHEBI:15377"/>
        <dbReference type="ChEBI" id="CHEBI:29969"/>
        <dbReference type="ChEBI" id="CHEBI:30089"/>
        <dbReference type="ChEBI" id="CHEBI:61930"/>
        <dbReference type="EC" id="3.5.1.98"/>
    </reaction>
</comment>
<dbReference type="OrthoDB" id="437693at2759"/>
<dbReference type="PANTHER" id="PTHR10625:SF23">
    <property type="entry name" value="HISTONE DEACETYLASE 11"/>
    <property type="match status" value="1"/>
</dbReference>
<evidence type="ECO:0000313" key="3">
    <source>
        <dbReference type="EMBL" id="PIO68474.1"/>
    </source>
</evidence>
<dbReference type="SUPFAM" id="SSF52768">
    <property type="entry name" value="Arginase/deacetylase"/>
    <property type="match status" value="1"/>
</dbReference>
<feature type="non-terminal residue" evidence="3">
    <location>
        <position position="1"/>
    </location>
</feature>
<dbReference type="EMBL" id="KZ347086">
    <property type="protein sequence ID" value="PIO68474.1"/>
    <property type="molecule type" value="Genomic_DNA"/>
</dbReference>
<dbReference type="InterPro" id="IPR023801">
    <property type="entry name" value="His_deacetylse_dom"/>
</dbReference>
<dbReference type="AlphaFoldDB" id="A0A2G9UDZ9"/>
<proteinExistence type="predicted"/>
<feature type="domain" description="Histone deacetylase" evidence="2">
    <location>
        <begin position="27"/>
        <end position="111"/>
    </location>
</feature>
<organism evidence="3 4">
    <name type="scientific">Teladorsagia circumcincta</name>
    <name type="common">Brown stomach worm</name>
    <name type="synonym">Ostertagia circumcincta</name>
    <dbReference type="NCBI Taxonomy" id="45464"/>
    <lineage>
        <taxon>Eukaryota</taxon>
        <taxon>Metazoa</taxon>
        <taxon>Ecdysozoa</taxon>
        <taxon>Nematoda</taxon>
        <taxon>Chromadorea</taxon>
        <taxon>Rhabditida</taxon>
        <taxon>Rhabditina</taxon>
        <taxon>Rhabditomorpha</taxon>
        <taxon>Strongyloidea</taxon>
        <taxon>Trichostrongylidae</taxon>
        <taxon>Teladorsagia</taxon>
    </lineage>
</organism>
<keyword evidence="4" id="KW-1185">Reference proteome</keyword>
<name>A0A2G9UDZ9_TELCI</name>
<dbReference type="Pfam" id="PF00850">
    <property type="entry name" value="Hist_deacetyl"/>
    <property type="match status" value="1"/>
</dbReference>
<dbReference type="GO" id="GO:0141221">
    <property type="term" value="F:histone deacetylase activity, hydrolytic mechanism"/>
    <property type="evidence" value="ECO:0007669"/>
    <property type="project" value="UniProtKB-EC"/>
</dbReference>